<name>A0A8I3A6C4_9AGAM</name>
<protein>
    <submittedName>
        <fullName evidence="2">Uncharacterized protein</fullName>
    </submittedName>
</protein>
<feature type="compositionally biased region" description="Polar residues" evidence="1">
    <location>
        <begin position="55"/>
        <end position="73"/>
    </location>
</feature>
<keyword evidence="3" id="KW-1185">Reference proteome</keyword>
<gene>
    <name evidence="2" type="ORF">JVT61DRAFT_7038</name>
</gene>
<feature type="region of interest" description="Disordered" evidence="1">
    <location>
        <begin position="1"/>
        <end position="86"/>
    </location>
</feature>
<accession>A0A8I3A6C4</accession>
<evidence type="ECO:0000313" key="3">
    <source>
        <dbReference type="Proteomes" id="UP000683000"/>
    </source>
</evidence>
<evidence type="ECO:0000256" key="1">
    <source>
        <dbReference type="SAM" id="MobiDB-lite"/>
    </source>
</evidence>
<comment type="caution">
    <text evidence="2">The sequence shown here is derived from an EMBL/GenBank/DDBJ whole genome shotgun (WGS) entry which is preliminary data.</text>
</comment>
<dbReference type="EMBL" id="JAGFBS010000024">
    <property type="protein sequence ID" value="KAG6372991.1"/>
    <property type="molecule type" value="Genomic_DNA"/>
</dbReference>
<feature type="compositionally biased region" description="Low complexity" evidence="1">
    <location>
        <begin position="27"/>
        <end position="40"/>
    </location>
</feature>
<reference evidence="2" key="1">
    <citation type="submission" date="2021-03" db="EMBL/GenBank/DDBJ databases">
        <title>Evolutionary innovations through gain and loss of genes in the ectomycorrhizal Boletales.</title>
        <authorList>
            <person name="Wu G."/>
            <person name="Miyauchi S."/>
            <person name="Morin E."/>
            <person name="Yang Z.-L."/>
            <person name="Xu J."/>
            <person name="Martin F.M."/>
        </authorList>
    </citation>
    <scope>NUCLEOTIDE SEQUENCE</scope>
    <source>
        <strain evidence="2">BR01</strain>
    </source>
</reference>
<dbReference type="OrthoDB" id="3216045at2759"/>
<dbReference type="Proteomes" id="UP000683000">
    <property type="component" value="Unassembled WGS sequence"/>
</dbReference>
<organism evidence="2 3">
    <name type="scientific">Boletus reticuloceps</name>
    <dbReference type="NCBI Taxonomy" id="495285"/>
    <lineage>
        <taxon>Eukaryota</taxon>
        <taxon>Fungi</taxon>
        <taxon>Dikarya</taxon>
        <taxon>Basidiomycota</taxon>
        <taxon>Agaricomycotina</taxon>
        <taxon>Agaricomycetes</taxon>
        <taxon>Agaricomycetidae</taxon>
        <taxon>Boletales</taxon>
        <taxon>Boletineae</taxon>
        <taxon>Boletaceae</taxon>
        <taxon>Boletoideae</taxon>
        <taxon>Boletus</taxon>
    </lineage>
</organism>
<sequence length="148" mass="15728">MSRANPTWGPPSSLPRFTRSATTAPPSASDLSDGSSTSSAMRGLPKRRHHPPSPLSSQTNSSQAPSPASSRGSTDMPPQRFVGSRFATSQWHVSSYAPGNSRLTDPSHRLLPSTIQTEKTCHPNSRLVLPQTPHANPVLAQALNSAVL</sequence>
<evidence type="ECO:0000313" key="2">
    <source>
        <dbReference type="EMBL" id="KAG6372991.1"/>
    </source>
</evidence>
<dbReference type="AlphaFoldDB" id="A0A8I3A6C4"/>
<proteinExistence type="predicted"/>